<sequence length="111" mass="12330">MAHQVLLVVHPHTLRTCDPHPDLGAESLHRSLVFASKSSNPPFQQKPPSLLHRELGPEPLPPAGRRRRNPALIRSPLDDSFGPPIPTGVAPRRTQAEGRDYERVISLFGLR</sequence>
<dbReference type="Proteomes" id="UP000287651">
    <property type="component" value="Unassembled WGS sequence"/>
</dbReference>
<comment type="caution">
    <text evidence="2">The sequence shown here is derived from an EMBL/GenBank/DDBJ whole genome shotgun (WGS) entry which is preliminary data.</text>
</comment>
<dbReference type="EMBL" id="AMZH03029440">
    <property type="protein sequence ID" value="RRT33278.1"/>
    <property type="molecule type" value="Genomic_DNA"/>
</dbReference>
<gene>
    <name evidence="2" type="ORF">B296_00058843</name>
</gene>
<name>A0A426X1E0_ENSVE</name>
<feature type="region of interest" description="Disordered" evidence="1">
    <location>
        <begin position="36"/>
        <end position="97"/>
    </location>
</feature>
<organism evidence="2 3">
    <name type="scientific">Ensete ventricosum</name>
    <name type="common">Abyssinian banana</name>
    <name type="synonym">Musa ensete</name>
    <dbReference type="NCBI Taxonomy" id="4639"/>
    <lineage>
        <taxon>Eukaryota</taxon>
        <taxon>Viridiplantae</taxon>
        <taxon>Streptophyta</taxon>
        <taxon>Embryophyta</taxon>
        <taxon>Tracheophyta</taxon>
        <taxon>Spermatophyta</taxon>
        <taxon>Magnoliopsida</taxon>
        <taxon>Liliopsida</taxon>
        <taxon>Zingiberales</taxon>
        <taxon>Musaceae</taxon>
        <taxon>Ensete</taxon>
    </lineage>
</organism>
<proteinExistence type="predicted"/>
<evidence type="ECO:0000313" key="2">
    <source>
        <dbReference type="EMBL" id="RRT33278.1"/>
    </source>
</evidence>
<reference evidence="2 3" key="1">
    <citation type="journal article" date="2014" name="Agronomy (Basel)">
        <title>A Draft Genome Sequence for Ensete ventricosum, the Drought-Tolerant Tree Against Hunger.</title>
        <authorList>
            <person name="Harrison J."/>
            <person name="Moore K.A."/>
            <person name="Paszkiewicz K."/>
            <person name="Jones T."/>
            <person name="Grant M."/>
            <person name="Ambacheew D."/>
            <person name="Muzemil S."/>
            <person name="Studholme D.J."/>
        </authorList>
    </citation>
    <scope>NUCLEOTIDE SEQUENCE [LARGE SCALE GENOMIC DNA]</scope>
</reference>
<feature type="compositionally biased region" description="Polar residues" evidence="1">
    <location>
        <begin position="36"/>
        <end position="47"/>
    </location>
</feature>
<evidence type="ECO:0000313" key="3">
    <source>
        <dbReference type="Proteomes" id="UP000287651"/>
    </source>
</evidence>
<protein>
    <submittedName>
        <fullName evidence="2">Uncharacterized protein</fullName>
    </submittedName>
</protein>
<evidence type="ECO:0000256" key="1">
    <source>
        <dbReference type="SAM" id="MobiDB-lite"/>
    </source>
</evidence>
<accession>A0A426X1E0</accession>
<dbReference type="AlphaFoldDB" id="A0A426X1E0"/>